<name>A0ABR2KE23_9EUKA</name>
<dbReference type="EMBL" id="JAPFFF010000005">
    <property type="protein sequence ID" value="KAK8888692.1"/>
    <property type="molecule type" value="Genomic_DNA"/>
</dbReference>
<dbReference type="Proteomes" id="UP001470230">
    <property type="component" value="Unassembled WGS sequence"/>
</dbReference>
<protein>
    <submittedName>
        <fullName evidence="1">Uncharacterized protein</fullName>
    </submittedName>
</protein>
<gene>
    <name evidence="1" type="ORF">M9Y10_033426</name>
</gene>
<comment type="caution">
    <text evidence="1">The sequence shown here is derived from an EMBL/GenBank/DDBJ whole genome shotgun (WGS) entry which is preliminary data.</text>
</comment>
<sequence length="3094" mass="362615">MNELTEILSNSQPIPIRKLCKLLFDQHTILELNKSSSSLFCSIIFSALSNPKLESTDKDLYQLKLILTIFIIAFKPPPKIIDFEFPSETNNGYIFASSLVVQAMQSNDKDNIQFFNDMIKKHINFLFVKPKSTGKQKKNFFSLTRCYYFQIIPIIMGNHILSGQFIQNISDILYQICQLEQEDLTLSTINFISEIYKSIKNCLMVNIKSALPNNFLDSVITIVNLTQQYPSICLSVFFHTWFFLVKQCINTHPTQPLLCLVPTITKCFEKVASYKYHELHRSFPWYLCYWFYDFLKKEDHSQKVQVLSLICNGVRTEPRMNSIHRQSCENSVKMFATSIVSQCFENQPYYLYYVLTSLNSSFEMMIYKLQKIHSFGQIVTQFKTPFKKDQNNEENANEQSSTKPVNYNEELKLFKRQINFYEQSNYSPFCPIFDHYMFSYSYEKDYESEEECIDDFEQMCRICEIIRKYIQSIEIIFEQIILNLKRFLNQEIEANPNFTFPVPFYYMFSIFSTLINFMIHATHKQMEIQSFLNKEAFDISKISSQYISTISNPRKILDFTHIYQAYFKLFEDIPPFFHHSLVNVIINAILKNLKKGTLTISLIETLSCIYKDKMNDPHSMFYTILNRLIEAASTKTSYLLSKDASDVNSFYFLIFFTIRLATFNGRNPYFGITLQLYQKLFITSVMANTKFIFHQAIGMRLICHYLAAVNDNIDADQKYSNVKTSENTKAFRYKPANIEEFELNARLDAFNAVLDISLEEPEYMSIMSLIPILDASFSSNESKLIEKAARICLRVFKYEDPERWTGDSEIVKRLFKQFFESSKTINNLELSSEILELLPKFAPAFLNNHPLLGNEQKVRFQLKDVNIDLLEVLKAVSAHMDYSDEEIKHIFALISVGFEVVLDSIVLQEMAISQTLLQLIILLKYCFGFKCLENSLKNLTSYITKSFGDLFLRGESDLYIICVFDAMGMNRLESTITIMNLAVSFFEYCKGKPINPSFVSKTADKLFFFFPLSTRLFSILGGFSLIIRYYPEFILLNQLRSFLIQTTEINPIDNGFHKILNNFLKEFLKKNDIQTQKDFVALVYEIICPLSIGVRRILEKRVSKLGIPIHIHSLDELFNTTHDNILLFQKLTLAFLCGIEGDILNNMNIDIVNRVSRFMNPSNLDGIHRFEKFARILSLLKSILNSSNIFYFFISKNPDFLSLIVKFLCQALLSHYSPIQQEAKKCFILLINRYPDEIKNVNQISDFWKNYTKFSFNNNLNRIVFCTQLTKIFPDKPSEDIIRFLMNEISVYVEKTDIDKMNSAAIFVRILEQLAVKKFINQEKIKFFILNVNNEEGISYFEFYLKNILNLYRCKMIPFRGLFVKPVMKFLSFFPSQTINYLINVVSENSLCNFHFLEYLIVYDMKDIFFHSFLDIFKVEHDFTSFSPVVYQLFQKLTSEHRFVNDKDFLIILKREFALVIRSINDHSRYYENEYELLSILTDSILNVYKENLELRHAIALASIFNFSFFAHSSIYKKYISIIFQPSRIQNVQLMFQQILSQLYKIKPLILSILLPHCLKTLPTITQDEAAVIFNARLLTSSDPTLVTIGLRCSRILISKMIPEKKFLFDLCNDLMDCFDSSDVETIVYSLKLSVKLVEKNYLSPVLFESIVKQIFSFPKFFELPYLVHSTALLKARPDLIENLSPSVIETISFFFYDKFISFREMQKSIPIILSLSKIFKLLPFSLFTSITSIFDSKVTGITDVIPPDVVEIIFFCIRLYMNWEPNEKEKEYFFEVGFKFIRVLLSQKQISNLSKFSYFVDNFFNFLVENKTFNVFPEDLLENIEEIEDNLCFNIVCTASHFVADILYEKYSLLVEKSLFFVLKEKVPEDETTIQIPLFIDLLQFIFSKKEIFCHFSPSVYSLVGTFLQNYSEEINEYLFSTVKALIYHHYDYEFMNIINKMMNLQEQLFKMPNKKLYSLLFQMILKLLEIMPIENQMNYFLTIVEKNQWDLLSRNIFTKVVHSLIKCPAIHINVKKQILDSFPIILLGTANELEKIYCSINEFGIQNEIQISHYLIYLKIVIASYSSPSQRLILFDQIEKLLDINFKERLKFFIHNLPIVLWSNEYFIYIVALLTEKVKIWQPIFAFSSKLGNVSDLLAIVAFKRLLDEEISFELQQFLKQLLKEQKEIRNKYTKVITSILQTFFRSDYFLPYSLAYKASCVTGDFEFDHHFFRKNDVCQKRFVMPESRNHLYFGFYLPQLTRKQACAAALTLLYQYDIAEHFYQDDEPSDLNSYYGQIRLVNQHLIEPQFLTFSEIIRPLVEIDRKVNSTVILLEKAVNSFFNKQCMPVSQYIKDIKQIIFQDFRSHRFSSIYQNERAIVIEVLCDKLLKLLETGEDGNDSEIMKKHSCLNPSFLELINDFSSFLKHEKSIPEELTIDENKEPPCIIISNINYYFNIKKVTGITSHGLYALSPHQINQQLEIMANKITNNIMATSDWVAYAPFCFNIFTIVQTLDFFSTAYYAYYRIFTSKEDIHSIMRKDASARIVTLIRIAEQNEKKNFMKPILETASIFQQSYAEIWRFWLQQLVELARKKWFRDISMNLFCEMTYRSTLYSKKSSSKELQDILRTEIASRNSFIQISMMEKIERIVSRIYEINVEEFEYQKSITNFIEESFKLTNEELSNIHLMKERRKSLIITPFGNALSHLMKDDIDKIGNFKEWVSNLRQMNQSDLELFVKNFTNSTETFSNLRQNIDEAIDNFNDQLPFIFPIHLDYAPQLAVFRFNKDISYLLPDLIVCRATTSINSRNTFLIQKSHDQSGLHASVITLATCFSIFRVILQSSYPSRMRAINLAVSFCFEIGERTLLMQLMSYPISLKDLFEKVMMIRQKDWVLKYTDKKTGKITKEGLENVKTFPTDSLEKFHEKTMPEKTFLGLRRGLAESYAAAVIIRHMLSAPYQDMGRIIACTKAAEIPVLLTDFDYGDSFLNEAVHSTFRLCPTMQVALGPQVIGELFLSMASVAHAFTSHLESIRTYIELIVCDEMVINDKVEFDIVQEMIRRRTIVENRFISLSPPKPKTENIDECLGWYDNLMKIIEKSRNPFAQPVYTIPWF</sequence>
<evidence type="ECO:0000313" key="1">
    <source>
        <dbReference type="EMBL" id="KAK8888692.1"/>
    </source>
</evidence>
<reference evidence="1 2" key="1">
    <citation type="submission" date="2024-04" db="EMBL/GenBank/DDBJ databases">
        <title>Tritrichomonas musculus Genome.</title>
        <authorList>
            <person name="Alves-Ferreira E."/>
            <person name="Grigg M."/>
            <person name="Lorenzi H."/>
            <person name="Galac M."/>
        </authorList>
    </citation>
    <scope>NUCLEOTIDE SEQUENCE [LARGE SCALE GENOMIC DNA]</scope>
    <source>
        <strain evidence="1 2">EAF2021</strain>
    </source>
</reference>
<organism evidence="1 2">
    <name type="scientific">Tritrichomonas musculus</name>
    <dbReference type="NCBI Taxonomy" id="1915356"/>
    <lineage>
        <taxon>Eukaryota</taxon>
        <taxon>Metamonada</taxon>
        <taxon>Parabasalia</taxon>
        <taxon>Tritrichomonadida</taxon>
        <taxon>Tritrichomonadidae</taxon>
        <taxon>Tritrichomonas</taxon>
    </lineage>
</organism>
<keyword evidence="2" id="KW-1185">Reference proteome</keyword>
<evidence type="ECO:0000313" key="2">
    <source>
        <dbReference type="Proteomes" id="UP001470230"/>
    </source>
</evidence>
<accession>A0ABR2KE23</accession>
<proteinExistence type="predicted"/>